<feature type="domain" description="Obg" evidence="11">
    <location>
        <begin position="1"/>
        <end position="158"/>
    </location>
</feature>
<evidence type="ECO:0000256" key="3">
    <source>
        <dbReference type="ARBA" id="ARBA00022723"/>
    </source>
</evidence>
<dbReference type="GO" id="GO:0003924">
    <property type="term" value="F:GTPase activity"/>
    <property type="evidence" value="ECO:0007669"/>
    <property type="project" value="UniProtKB-UniRule"/>
</dbReference>
<reference evidence="12 13" key="1">
    <citation type="submission" date="2020-07" db="EMBL/GenBank/DDBJ databases">
        <authorList>
            <person name="Feng X."/>
        </authorList>
    </citation>
    <scope>NUCLEOTIDE SEQUENCE [LARGE SCALE GENOMIC DNA]</scope>
    <source>
        <strain evidence="12 13">JCM23202</strain>
    </source>
</reference>
<sequence>MFVDETRIIAQAGDGGNGCISFRREKYEAFGGPNGGDGGKGGDVILEGTNNENNLVKFKYQQHWNAERGGHGLGSDRNGRGGKDAVLLVPLGTIVEDNSTGQVVAEILEVGQRVRILKGGNGGWGNAKFKSSINRAPRRANPGDPGEVGEFKLVLKSIADVGLVGYPNAGKSTLTNLITNARPKMAPYPFTTLHPGIGVIEYPNRYARLQMADIPGIIEGASENRGLGHRFLRHIERCFVLTFIIDMSGIDERAPWDDFSQLLKELGAYDASLLDKPRIVLANKMDEEIAVENLKEFKKRHDVVVQPISCLSEEGIEEFKEVLWEKVAEAKASEKETEIVDSESANDDSESL</sequence>
<dbReference type="PIRSF" id="PIRSF002401">
    <property type="entry name" value="GTP_bd_Obg/CgtA"/>
    <property type="match status" value="1"/>
</dbReference>
<keyword evidence="4 8" id="KW-0547">Nucleotide-binding</keyword>
<comment type="subcellular location">
    <subcellularLocation>
        <location evidence="8">Cytoplasm</location>
    </subcellularLocation>
</comment>
<comment type="cofactor">
    <cofactor evidence="8">
        <name>Mg(2+)</name>
        <dbReference type="ChEBI" id="CHEBI:18420"/>
    </cofactor>
</comment>
<feature type="binding site" evidence="8">
    <location>
        <position position="192"/>
    </location>
    <ligand>
        <name>Mg(2+)</name>
        <dbReference type="ChEBI" id="CHEBI:18420"/>
    </ligand>
</feature>
<comment type="function">
    <text evidence="8">An essential GTPase which binds GTP, GDP and possibly (p)ppGpp with moderate affinity, with high nucleotide exchange rates and a fairly low GTP hydrolysis rate. Plays a role in control of the cell cycle, stress response, ribosome biogenesis and in those bacteria that undergo differentiation, in morphogenesis control.</text>
</comment>
<dbReference type="InterPro" id="IPR005225">
    <property type="entry name" value="Small_GTP-bd"/>
</dbReference>
<evidence type="ECO:0000256" key="4">
    <source>
        <dbReference type="ARBA" id="ARBA00022741"/>
    </source>
</evidence>
<feature type="binding site" evidence="8">
    <location>
        <begin position="190"/>
        <end position="194"/>
    </location>
    <ligand>
        <name>GTP</name>
        <dbReference type="ChEBI" id="CHEBI:37565"/>
    </ligand>
</feature>
<feature type="binding site" evidence="8">
    <location>
        <begin position="283"/>
        <end position="286"/>
    </location>
    <ligand>
        <name>GTP</name>
        <dbReference type="ChEBI" id="CHEBI:37565"/>
    </ligand>
</feature>
<dbReference type="GO" id="GO:0043022">
    <property type="term" value="F:ribosome binding"/>
    <property type="evidence" value="ECO:0007669"/>
    <property type="project" value="UniProtKB-ARBA"/>
</dbReference>
<gene>
    <name evidence="12" type="primary">obgE</name>
    <name evidence="8" type="synonym">obg</name>
    <name evidence="12" type="ORF">H5P27_17110</name>
</gene>
<feature type="binding site" evidence="8">
    <location>
        <position position="172"/>
    </location>
    <ligand>
        <name>Mg(2+)</name>
        <dbReference type="ChEBI" id="CHEBI:18420"/>
    </ligand>
</feature>
<dbReference type="GO" id="GO:0005525">
    <property type="term" value="F:GTP binding"/>
    <property type="evidence" value="ECO:0007669"/>
    <property type="project" value="UniProtKB-UniRule"/>
</dbReference>
<dbReference type="InterPro" id="IPR006169">
    <property type="entry name" value="GTP1_OBG_dom"/>
</dbReference>
<evidence type="ECO:0000256" key="1">
    <source>
        <dbReference type="ARBA" id="ARBA00007699"/>
    </source>
</evidence>
<dbReference type="PANTHER" id="PTHR11702:SF31">
    <property type="entry name" value="MITOCHONDRIAL RIBOSOME-ASSOCIATED GTPASE 2"/>
    <property type="match status" value="1"/>
</dbReference>
<dbReference type="NCBIfam" id="NF008955">
    <property type="entry name" value="PRK12297.1"/>
    <property type="match status" value="1"/>
</dbReference>
<feature type="compositionally biased region" description="Acidic residues" evidence="9">
    <location>
        <begin position="339"/>
        <end position="352"/>
    </location>
</feature>
<feature type="binding site" evidence="8">
    <location>
        <begin position="213"/>
        <end position="216"/>
    </location>
    <ligand>
        <name>GTP</name>
        <dbReference type="ChEBI" id="CHEBI:37565"/>
    </ligand>
</feature>
<accession>A0A7X1E9W2</accession>
<proteinExistence type="inferred from homology"/>
<dbReference type="InterPro" id="IPR014100">
    <property type="entry name" value="GTP-bd_Obg/CgtA"/>
</dbReference>
<dbReference type="HAMAP" id="MF_01454">
    <property type="entry name" value="GTPase_Obg"/>
    <property type="match status" value="1"/>
</dbReference>
<dbReference type="InterPro" id="IPR006073">
    <property type="entry name" value="GTP-bd"/>
</dbReference>
<evidence type="ECO:0000256" key="7">
    <source>
        <dbReference type="ARBA" id="ARBA00023134"/>
    </source>
</evidence>
<evidence type="ECO:0000256" key="5">
    <source>
        <dbReference type="ARBA" id="ARBA00022801"/>
    </source>
</evidence>
<dbReference type="NCBIfam" id="TIGR00231">
    <property type="entry name" value="small_GTP"/>
    <property type="match status" value="1"/>
</dbReference>
<feature type="binding site" evidence="8">
    <location>
        <begin position="309"/>
        <end position="311"/>
    </location>
    <ligand>
        <name>GTP</name>
        <dbReference type="ChEBI" id="CHEBI:37565"/>
    </ligand>
</feature>
<evidence type="ECO:0000256" key="9">
    <source>
        <dbReference type="SAM" id="MobiDB-lite"/>
    </source>
</evidence>
<comment type="caution">
    <text evidence="12">The sequence shown here is derived from an EMBL/GenBank/DDBJ whole genome shotgun (WGS) entry which is preliminary data.</text>
</comment>
<keyword evidence="6 8" id="KW-0460">Magnesium</keyword>
<dbReference type="PRINTS" id="PR00326">
    <property type="entry name" value="GTP1OBG"/>
</dbReference>
<dbReference type="Gene3D" id="2.70.210.12">
    <property type="entry name" value="GTP1/OBG domain"/>
    <property type="match status" value="1"/>
</dbReference>
<evidence type="ECO:0000256" key="2">
    <source>
        <dbReference type="ARBA" id="ARBA00022490"/>
    </source>
</evidence>
<keyword evidence="7 8" id="KW-0342">GTP-binding</keyword>
<dbReference type="NCBIfam" id="TIGR02729">
    <property type="entry name" value="Obg_CgtA"/>
    <property type="match status" value="1"/>
</dbReference>
<feature type="region of interest" description="Disordered" evidence="9">
    <location>
        <begin position="331"/>
        <end position="352"/>
    </location>
</feature>
<dbReference type="FunFam" id="2.70.210.12:FF:000001">
    <property type="entry name" value="GTPase Obg"/>
    <property type="match status" value="1"/>
</dbReference>
<dbReference type="InterPro" id="IPR031167">
    <property type="entry name" value="G_OBG"/>
</dbReference>
<dbReference type="GO" id="GO:0005737">
    <property type="term" value="C:cytoplasm"/>
    <property type="evidence" value="ECO:0007669"/>
    <property type="project" value="UniProtKB-SubCell"/>
</dbReference>
<keyword evidence="3 8" id="KW-0479">Metal-binding</keyword>
<dbReference type="InterPro" id="IPR045086">
    <property type="entry name" value="OBG_GTPase"/>
</dbReference>
<dbReference type="SUPFAM" id="SSF52540">
    <property type="entry name" value="P-loop containing nucleoside triphosphate hydrolases"/>
    <property type="match status" value="1"/>
</dbReference>
<keyword evidence="13" id="KW-1185">Reference proteome</keyword>
<feature type="domain" description="OBG-type G" evidence="10">
    <location>
        <begin position="159"/>
        <end position="328"/>
    </location>
</feature>
<dbReference type="CDD" id="cd01898">
    <property type="entry name" value="Obg"/>
    <property type="match status" value="1"/>
</dbReference>
<dbReference type="RefSeq" id="WP_185661642.1">
    <property type="nucleotide sequence ID" value="NZ_CAWPOO010000013.1"/>
</dbReference>
<dbReference type="Pfam" id="PF01018">
    <property type="entry name" value="GTP1_OBG"/>
    <property type="match status" value="1"/>
</dbReference>
<dbReference type="Pfam" id="PF01926">
    <property type="entry name" value="MMR_HSR1"/>
    <property type="match status" value="1"/>
</dbReference>
<dbReference type="Proteomes" id="UP000526501">
    <property type="component" value="Unassembled WGS sequence"/>
</dbReference>
<dbReference type="NCBIfam" id="NF008956">
    <property type="entry name" value="PRK12299.1"/>
    <property type="match status" value="1"/>
</dbReference>
<dbReference type="SUPFAM" id="SSF82051">
    <property type="entry name" value="Obg GTP-binding protein N-terminal domain"/>
    <property type="match status" value="1"/>
</dbReference>
<dbReference type="InterPro" id="IPR027417">
    <property type="entry name" value="P-loop_NTPase"/>
</dbReference>
<evidence type="ECO:0000313" key="12">
    <source>
        <dbReference type="EMBL" id="MBC2607776.1"/>
    </source>
</evidence>
<keyword evidence="5 8" id="KW-0378">Hydrolase</keyword>
<keyword evidence="2 8" id="KW-0963">Cytoplasm</keyword>
<dbReference type="EMBL" id="JACHVC010000013">
    <property type="protein sequence ID" value="MBC2607776.1"/>
    <property type="molecule type" value="Genomic_DNA"/>
</dbReference>
<dbReference type="GO" id="GO:0042254">
    <property type="term" value="P:ribosome biogenesis"/>
    <property type="evidence" value="ECO:0007669"/>
    <property type="project" value="UniProtKB-UniRule"/>
</dbReference>
<comment type="subunit">
    <text evidence="8">Monomer.</text>
</comment>
<comment type="similarity">
    <text evidence="1 8">Belongs to the TRAFAC class OBG-HflX-like GTPase superfamily. OBG GTPase family.</text>
</comment>
<dbReference type="Gene3D" id="3.40.50.300">
    <property type="entry name" value="P-loop containing nucleotide triphosphate hydrolases"/>
    <property type="match status" value="1"/>
</dbReference>
<feature type="binding site" evidence="8">
    <location>
        <begin position="165"/>
        <end position="172"/>
    </location>
    <ligand>
        <name>GTP</name>
        <dbReference type="ChEBI" id="CHEBI:37565"/>
    </ligand>
</feature>
<evidence type="ECO:0000256" key="6">
    <source>
        <dbReference type="ARBA" id="ARBA00022842"/>
    </source>
</evidence>
<evidence type="ECO:0000313" key="13">
    <source>
        <dbReference type="Proteomes" id="UP000526501"/>
    </source>
</evidence>
<dbReference type="PROSITE" id="PS51710">
    <property type="entry name" value="G_OBG"/>
    <property type="match status" value="1"/>
</dbReference>
<dbReference type="GO" id="GO:0000287">
    <property type="term" value="F:magnesium ion binding"/>
    <property type="evidence" value="ECO:0007669"/>
    <property type="project" value="InterPro"/>
</dbReference>
<evidence type="ECO:0000259" key="10">
    <source>
        <dbReference type="PROSITE" id="PS51710"/>
    </source>
</evidence>
<protein>
    <recommendedName>
        <fullName evidence="8">GTPase Obg</fullName>
        <ecNumber evidence="8">3.6.5.-</ecNumber>
    </recommendedName>
    <alternativeName>
        <fullName evidence="8">GTP-binding protein Obg</fullName>
    </alternativeName>
</protein>
<evidence type="ECO:0000256" key="8">
    <source>
        <dbReference type="HAMAP-Rule" id="MF_01454"/>
    </source>
</evidence>
<dbReference type="EC" id="3.6.5.-" evidence="8"/>
<organism evidence="12 13">
    <name type="scientific">Pelagicoccus albus</name>
    <dbReference type="NCBI Taxonomy" id="415222"/>
    <lineage>
        <taxon>Bacteria</taxon>
        <taxon>Pseudomonadati</taxon>
        <taxon>Verrucomicrobiota</taxon>
        <taxon>Opitutia</taxon>
        <taxon>Puniceicoccales</taxon>
        <taxon>Pelagicoccaceae</taxon>
        <taxon>Pelagicoccus</taxon>
    </lineage>
</organism>
<dbReference type="PROSITE" id="PS51883">
    <property type="entry name" value="OBG"/>
    <property type="match status" value="1"/>
</dbReference>
<name>A0A7X1E9W2_9BACT</name>
<evidence type="ECO:0000259" key="11">
    <source>
        <dbReference type="PROSITE" id="PS51883"/>
    </source>
</evidence>
<dbReference type="InterPro" id="IPR036726">
    <property type="entry name" value="GTP1_OBG_dom_sf"/>
</dbReference>
<dbReference type="AlphaFoldDB" id="A0A7X1E9W2"/>
<dbReference type="PANTHER" id="PTHR11702">
    <property type="entry name" value="DEVELOPMENTALLY REGULATED GTP-BINDING PROTEIN-RELATED"/>
    <property type="match status" value="1"/>
</dbReference>